<dbReference type="SUPFAM" id="SSF51445">
    <property type="entry name" value="(Trans)glycosidases"/>
    <property type="match status" value="1"/>
</dbReference>
<evidence type="ECO:0000259" key="3">
    <source>
        <dbReference type="Pfam" id="PF01055"/>
    </source>
</evidence>
<accession>A0ABC8T4Z4</accession>
<comment type="caution">
    <text evidence="4">The sequence shown here is derived from an EMBL/GenBank/DDBJ whole genome shotgun (WGS) entry which is preliminary data.</text>
</comment>
<reference evidence="4 5" key="1">
    <citation type="submission" date="2024-02" db="EMBL/GenBank/DDBJ databases">
        <authorList>
            <person name="Vignale AGUSTIN F."/>
            <person name="Sosa J E."/>
            <person name="Modenutti C."/>
        </authorList>
    </citation>
    <scope>NUCLEOTIDE SEQUENCE [LARGE SCALE GENOMIC DNA]</scope>
</reference>
<keyword evidence="5" id="KW-1185">Reference proteome</keyword>
<dbReference type="EMBL" id="CAUOFW020004214">
    <property type="protein sequence ID" value="CAK9164474.1"/>
    <property type="molecule type" value="Genomic_DNA"/>
</dbReference>
<name>A0ABC8T4Z4_9AQUA</name>
<proteinExistence type="inferred from homology"/>
<comment type="similarity">
    <text evidence="1 2">Belongs to the glycosyl hydrolase 31 family.</text>
</comment>
<evidence type="ECO:0000313" key="5">
    <source>
        <dbReference type="Proteomes" id="UP001642360"/>
    </source>
</evidence>
<feature type="domain" description="Glycoside hydrolase family 31 TIM barrel" evidence="3">
    <location>
        <begin position="3"/>
        <end position="59"/>
    </location>
</feature>
<dbReference type="Pfam" id="PF01055">
    <property type="entry name" value="Glyco_hydro_31_2nd"/>
    <property type="match status" value="1"/>
</dbReference>
<keyword evidence="2" id="KW-0326">Glycosidase</keyword>
<dbReference type="GO" id="GO:0016798">
    <property type="term" value="F:hydrolase activity, acting on glycosyl bonds"/>
    <property type="evidence" value="ECO:0007669"/>
    <property type="project" value="UniProtKB-KW"/>
</dbReference>
<evidence type="ECO:0000313" key="4">
    <source>
        <dbReference type="EMBL" id="CAK9164474.1"/>
    </source>
</evidence>
<sequence length="83" mass="9603">MMERFPDPQSLVKDLHQTGFKAIWMLDPGIKYEEGYFVYDSGSERDVWIQTADGRPFVGICLSFVRSVTIEDTPMLKLVKIMK</sequence>
<dbReference type="AlphaFoldDB" id="A0ABC8T4Z4"/>
<dbReference type="InterPro" id="IPR000322">
    <property type="entry name" value="Glyco_hydro_31_TIM"/>
</dbReference>
<organism evidence="4 5">
    <name type="scientific">Ilex paraguariensis</name>
    <name type="common">yerba mate</name>
    <dbReference type="NCBI Taxonomy" id="185542"/>
    <lineage>
        <taxon>Eukaryota</taxon>
        <taxon>Viridiplantae</taxon>
        <taxon>Streptophyta</taxon>
        <taxon>Embryophyta</taxon>
        <taxon>Tracheophyta</taxon>
        <taxon>Spermatophyta</taxon>
        <taxon>Magnoliopsida</taxon>
        <taxon>eudicotyledons</taxon>
        <taxon>Gunneridae</taxon>
        <taxon>Pentapetalae</taxon>
        <taxon>asterids</taxon>
        <taxon>campanulids</taxon>
        <taxon>Aquifoliales</taxon>
        <taxon>Aquifoliaceae</taxon>
        <taxon>Ilex</taxon>
    </lineage>
</organism>
<evidence type="ECO:0000256" key="2">
    <source>
        <dbReference type="RuleBase" id="RU361185"/>
    </source>
</evidence>
<evidence type="ECO:0000256" key="1">
    <source>
        <dbReference type="ARBA" id="ARBA00007806"/>
    </source>
</evidence>
<gene>
    <name evidence="4" type="ORF">ILEXP_LOCUS33592</name>
</gene>
<dbReference type="Proteomes" id="UP001642360">
    <property type="component" value="Unassembled WGS sequence"/>
</dbReference>
<dbReference type="InterPro" id="IPR017853">
    <property type="entry name" value="GH"/>
</dbReference>
<protein>
    <recommendedName>
        <fullName evidence="3">Glycoside hydrolase family 31 TIM barrel domain-containing protein</fullName>
    </recommendedName>
</protein>
<dbReference type="Gene3D" id="3.20.20.80">
    <property type="entry name" value="Glycosidases"/>
    <property type="match status" value="1"/>
</dbReference>
<keyword evidence="2" id="KW-0378">Hydrolase</keyword>